<evidence type="ECO:0000256" key="1">
    <source>
        <dbReference type="SAM" id="MobiDB-lite"/>
    </source>
</evidence>
<organism evidence="2 3">
    <name type="scientific">Clohesyomyces aquaticus</name>
    <dbReference type="NCBI Taxonomy" id="1231657"/>
    <lineage>
        <taxon>Eukaryota</taxon>
        <taxon>Fungi</taxon>
        <taxon>Dikarya</taxon>
        <taxon>Ascomycota</taxon>
        <taxon>Pezizomycotina</taxon>
        <taxon>Dothideomycetes</taxon>
        <taxon>Pleosporomycetidae</taxon>
        <taxon>Pleosporales</taxon>
        <taxon>Lindgomycetaceae</taxon>
        <taxon>Clohesyomyces</taxon>
    </lineage>
</organism>
<sequence>MVSPKSPVYAPYSLAYSPTSPPPHRRFPLYSSTSPPYVLGSPSYSPTSPPQSRYSPYGSPMYNSTSPPPARSSPVCTLTSPTYEPSPQYSPTFPPHPQLSPVYIPTSTREVQPTHHRPVFGGFDFENDGEDIQNPQTGLQNGDHRPRPWMILLLELEDHKSLLLIGWHVTPPRKSLAPKINPF</sequence>
<comment type="caution">
    <text evidence="2">The sequence shown here is derived from an EMBL/GenBank/DDBJ whole genome shotgun (WGS) entry which is preliminary data.</text>
</comment>
<accession>A0A1Y1YHS9</accession>
<evidence type="ECO:0000313" key="2">
    <source>
        <dbReference type="EMBL" id="ORX97433.1"/>
    </source>
</evidence>
<feature type="compositionally biased region" description="Polar residues" evidence="1">
    <location>
        <begin position="74"/>
        <end position="91"/>
    </location>
</feature>
<reference evidence="2 3" key="1">
    <citation type="submission" date="2016-07" db="EMBL/GenBank/DDBJ databases">
        <title>Pervasive Adenine N6-methylation of Active Genes in Fungi.</title>
        <authorList>
            <consortium name="DOE Joint Genome Institute"/>
            <person name="Mondo S.J."/>
            <person name="Dannebaum R.O."/>
            <person name="Kuo R.C."/>
            <person name="Labutti K."/>
            <person name="Haridas S."/>
            <person name="Kuo A."/>
            <person name="Salamov A."/>
            <person name="Ahrendt S.R."/>
            <person name="Lipzen A."/>
            <person name="Sullivan W."/>
            <person name="Andreopoulos W.B."/>
            <person name="Clum A."/>
            <person name="Lindquist E."/>
            <person name="Daum C."/>
            <person name="Ramamoorthy G.K."/>
            <person name="Gryganskyi A."/>
            <person name="Culley D."/>
            <person name="Magnuson J.K."/>
            <person name="James T.Y."/>
            <person name="O'Malley M.A."/>
            <person name="Stajich J.E."/>
            <person name="Spatafora J.W."/>
            <person name="Visel A."/>
            <person name="Grigoriev I.V."/>
        </authorList>
    </citation>
    <scope>NUCLEOTIDE SEQUENCE [LARGE SCALE GENOMIC DNA]</scope>
    <source>
        <strain evidence="2 3">CBS 115471</strain>
    </source>
</reference>
<proteinExistence type="predicted"/>
<dbReference type="EMBL" id="MCFA01000234">
    <property type="protein sequence ID" value="ORX97433.1"/>
    <property type="molecule type" value="Genomic_DNA"/>
</dbReference>
<dbReference type="STRING" id="1231657.A0A1Y1YHS9"/>
<evidence type="ECO:0000313" key="3">
    <source>
        <dbReference type="Proteomes" id="UP000193144"/>
    </source>
</evidence>
<protein>
    <submittedName>
        <fullName evidence="2">Uncharacterized protein</fullName>
    </submittedName>
</protein>
<keyword evidence="3" id="KW-1185">Reference proteome</keyword>
<gene>
    <name evidence="2" type="ORF">BCR34DRAFT_165609</name>
</gene>
<dbReference type="AlphaFoldDB" id="A0A1Y1YHS9"/>
<dbReference type="Proteomes" id="UP000193144">
    <property type="component" value="Unassembled WGS sequence"/>
</dbReference>
<feature type="compositionally biased region" description="Low complexity" evidence="1">
    <location>
        <begin position="41"/>
        <end position="57"/>
    </location>
</feature>
<name>A0A1Y1YHS9_9PLEO</name>
<feature type="region of interest" description="Disordered" evidence="1">
    <location>
        <begin position="1"/>
        <end position="100"/>
    </location>
</feature>